<organism evidence="1 2">
    <name type="scientific">Gossypium barbadense</name>
    <name type="common">Sea Island cotton</name>
    <name type="synonym">Hibiscus barbadensis</name>
    <dbReference type="NCBI Taxonomy" id="3634"/>
    <lineage>
        <taxon>Eukaryota</taxon>
        <taxon>Viridiplantae</taxon>
        <taxon>Streptophyta</taxon>
        <taxon>Embryophyta</taxon>
        <taxon>Tracheophyta</taxon>
        <taxon>Spermatophyta</taxon>
        <taxon>Magnoliopsida</taxon>
        <taxon>eudicotyledons</taxon>
        <taxon>Gunneridae</taxon>
        <taxon>Pentapetalae</taxon>
        <taxon>rosids</taxon>
        <taxon>malvids</taxon>
        <taxon>Malvales</taxon>
        <taxon>Malvaceae</taxon>
        <taxon>Malvoideae</taxon>
        <taxon>Gossypium</taxon>
    </lineage>
</organism>
<dbReference type="EMBL" id="KZ668502">
    <property type="protein sequence ID" value="PPR87692.1"/>
    <property type="molecule type" value="Genomic_DNA"/>
</dbReference>
<protein>
    <submittedName>
        <fullName evidence="1">Uncharacterized protein</fullName>
    </submittedName>
</protein>
<sequence length="113" mass="12144">MTGRPSMPVLLPEYGPDKEYLLLHYLFSSEENGTTFRVELTAAVTPPTDEIVPSSYREPEWDSTGILSAKAVRPEMDAGFDTCSDARSFAPAYGKGSALAGRTGTDLTGPIPT</sequence>
<dbReference type="AlphaFoldDB" id="A0A2P5W9C0"/>
<name>A0A2P5W9C0_GOSBA</name>
<accession>A0A2P5W9C0</accession>
<proteinExistence type="predicted"/>
<evidence type="ECO:0000313" key="1">
    <source>
        <dbReference type="EMBL" id="PPR87692.1"/>
    </source>
</evidence>
<dbReference type="Proteomes" id="UP000239757">
    <property type="component" value="Unassembled WGS sequence"/>
</dbReference>
<reference evidence="1 2" key="1">
    <citation type="submission" date="2015-01" db="EMBL/GenBank/DDBJ databases">
        <title>Genome of allotetraploid Gossypium barbadense reveals genomic plasticity and fiber elongation in cotton evolution.</title>
        <authorList>
            <person name="Chen X."/>
            <person name="Liu X."/>
            <person name="Zhao B."/>
            <person name="Zheng H."/>
            <person name="Hu Y."/>
            <person name="Lu G."/>
            <person name="Yang C."/>
            <person name="Chen J."/>
            <person name="Shan C."/>
            <person name="Zhang L."/>
            <person name="Zhou Y."/>
            <person name="Wang L."/>
            <person name="Guo W."/>
            <person name="Bai Y."/>
            <person name="Ruan J."/>
            <person name="Shangguan X."/>
            <person name="Mao Y."/>
            <person name="Jiang J."/>
            <person name="Zhu Y."/>
            <person name="Lei J."/>
            <person name="Kang H."/>
            <person name="Chen S."/>
            <person name="He X."/>
            <person name="Wang R."/>
            <person name="Wang Y."/>
            <person name="Chen J."/>
            <person name="Wang L."/>
            <person name="Yu S."/>
            <person name="Wang B."/>
            <person name="Wei J."/>
            <person name="Song S."/>
            <person name="Lu X."/>
            <person name="Gao Z."/>
            <person name="Gu W."/>
            <person name="Deng X."/>
            <person name="Ma D."/>
            <person name="Wang S."/>
            <person name="Liang W."/>
            <person name="Fang L."/>
            <person name="Cai C."/>
            <person name="Zhu X."/>
            <person name="Zhou B."/>
            <person name="Zhang Y."/>
            <person name="Chen Z."/>
            <person name="Xu S."/>
            <person name="Zhu R."/>
            <person name="Wang S."/>
            <person name="Zhang T."/>
            <person name="Zhao G."/>
        </authorList>
    </citation>
    <scope>NUCLEOTIDE SEQUENCE [LARGE SCALE GENOMIC DNA]</scope>
    <source>
        <strain evidence="2">cv. Xinhai21</strain>
        <tissue evidence="1">Leaf</tissue>
    </source>
</reference>
<gene>
    <name evidence="1" type="ORF">GOBAR_AA32998</name>
</gene>
<evidence type="ECO:0000313" key="2">
    <source>
        <dbReference type="Proteomes" id="UP000239757"/>
    </source>
</evidence>